<comment type="caution">
    <text evidence="1">The sequence shown here is derived from an EMBL/GenBank/DDBJ whole genome shotgun (WGS) entry which is preliminary data.</text>
</comment>
<proteinExistence type="predicted"/>
<dbReference type="EMBL" id="BSUN01000001">
    <property type="protein sequence ID" value="GMA34451.1"/>
    <property type="molecule type" value="Genomic_DNA"/>
</dbReference>
<dbReference type="SUPFAM" id="SSF51395">
    <property type="entry name" value="FMN-linked oxidoreductases"/>
    <property type="match status" value="1"/>
</dbReference>
<dbReference type="PANTHER" id="PTHR22893:SF91">
    <property type="entry name" value="NADPH DEHYDROGENASE 2-RELATED"/>
    <property type="match status" value="1"/>
</dbReference>
<name>A0ABQ6I9Q6_9MICO</name>
<organism evidence="1 2">
    <name type="scientific">Demequina litorisediminis</name>
    <dbReference type="NCBI Taxonomy" id="1849022"/>
    <lineage>
        <taxon>Bacteria</taxon>
        <taxon>Bacillati</taxon>
        <taxon>Actinomycetota</taxon>
        <taxon>Actinomycetes</taxon>
        <taxon>Micrococcales</taxon>
        <taxon>Demequinaceae</taxon>
        <taxon>Demequina</taxon>
    </lineage>
</organism>
<dbReference type="Gene3D" id="3.20.20.70">
    <property type="entry name" value="Aldolase class I"/>
    <property type="match status" value="1"/>
</dbReference>
<evidence type="ECO:0000313" key="2">
    <source>
        <dbReference type="Proteomes" id="UP001157125"/>
    </source>
</evidence>
<dbReference type="Proteomes" id="UP001157125">
    <property type="component" value="Unassembled WGS sequence"/>
</dbReference>
<keyword evidence="2" id="KW-1185">Reference proteome</keyword>
<accession>A0ABQ6I9Q6</accession>
<evidence type="ECO:0000313" key="1">
    <source>
        <dbReference type="EMBL" id="GMA34451.1"/>
    </source>
</evidence>
<gene>
    <name evidence="1" type="ORF">GCM10025876_06550</name>
</gene>
<dbReference type="InterPro" id="IPR013785">
    <property type="entry name" value="Aldolase_TIM"/>
</dbReference>
<dbReference type="InterPro" id="IPR045247">
    <property type="entry name" value="Oye-like"/>
</dbReference>
<protein>
    <recommendedName>
        <fullName evidence="3">N-ethylmaleimide reductase</fullName>
    </recommendedName>
</protein>
<sequence length="92" mass="9820">MHHLGDDELLASLREAWPTALLVVRYGRDRDGIAADIDKGLADIAPLGRFALANPDIVERLRADAPLNELDPATLYSGGASGYTDYPTLSGA</sequence>
<dbReference type="PANTHER" id="PTHR22893">
    <property type="entry name" value="NADH OXIDOREDUCTASE-RELATED"/>
    <property type="match status" value="1"/>
</dbReference>
<reference evidence="2" key="1">
    <citation type="journal article" date="2019" name="Int. J. Syst. Evol. Microbiol.">
        <title>The Global Catalogue of Microorganisms (GCM) 10K type strain sequencing project: providing services to taxonomists for standard genome sequencing and annotation.</title>
        <authorList>
            <consortium name="The Broad Institute Genomics Platform"/>
            <consortium name="The Broad Institute Genome Sequencing Center for Infectious Disease"/>
            <person name="Wu L."/>
            <person name="Ma J."/>
        </authorList>
    </citation>
    <scope>NUCLEOTIDE SEQUENCE [LARGE SCALE GENOMIC DNA]</scope>
    <source>
        <strain evidence="2">NBRC 112299</strain>
    </source>
</reference>
<evidence type="ECO:0008006" key="3">
    <source>
        <dbReference type="Google" id="ProtNLM"/>
    </source>
</evidence>